<reference evidence="1 2" key="1">
    <citation type="submission" date="2021-03" db="EMBL/GenBank/DDBJ databases">
        <authorList>
            <person name="King G.J."/>
            <person name="Bancroft I."/>
            <person name="Baten A."/>
            <person name="Bloomfield J."/>
            <person name="Borpatragohain P."/>
            <person name="He Z."/>
            <person name="Irish N."/>
            <person name="Irwin J."/>
            <person name="Liu K."/>
            <person name="Mauleon R.P."/>
            <person name="Moore J."/>
            <person name="Morris R."/>
            <person name="Ostergaard L."/>
            <person name="Wang B."/>
            <person name="Wells R."/>
        </authorList>
    </citation>
    <scope>NUCLEOTIDE SEQUENCE [LARGE SCALE GENOMIC DNA]</scope>
    <source>
        <strain evidence="1">R-o-18</strain>
        <tissue evidence="1">Leaf</tissue>
    </source>
</reference>
<sequence length="185" mass="20441">MALYIFGGHHQGSNSRLPSPFGICEIQTARNSLIFEGKTFSPEEISLKGLILTKEWTEAQGKSSEIKLLPSALRSSSNRSSRSTYTSRLITCWIFSRPSLAVSSQGSSIQTFVNSPRMVETVAFSLTIQRPSELKPANRSLKKSLESYTLDLLWVCDYLFLSSPSIVNSLADGVAKKALRSFLLV</sequence>
<accession>A0ABQ7LFN9</accession>
<keyword evidence="2" id="KW-1185">Reference proteome</keyword>
<protein>
    <submittedName>
        <fullName evidence="1">Uncharacterized protein</fullName>
    </submittedName>
</protein>
<evidence type="ECO:0000313" key="1">
    <source>
        <dbReference type="EMBL" id="KAG5384740.1"/>
    </source>
</evidence>
<comment type="caution">
    <text evidence="1">The sequence shown here is derived from an EMBL/GenBank/DDBJ whole genome shotgun (WGS) entry which is preliminary data.</text>
</comment>
<dbReference type="EMBL" id="JADBGQ010000008">
    <property type="protein sequence ID" value="KAG5384740.1"/>
    <property type="molecule type" value="Genomic_DNA"/>
</dbReference>
<evidence type="ECO:0000313" key="2">
    <source>
        <dbReference type="Proteomes" id="UP000823674"/>
    </source>
</evidence>
<organism evidence="1 2">
    <name type="scientific">Brassica rapa subsp. trilocularis</name>
    <dbReference type="NCBI Taxonomy" id="1813537"/>
    <lineage>
        <taxon>Eukaryota</taxon>
        <taxon>Viridiplantae</taxon>
        <taxon>Streptophyta</taxon>
        <taxon>Embryophyta</taxon>
        <taxon>Tracheophyta</taxon>
        <taxon>Spermatophyta</taxon>
        <taxon>Magnoliopsida</taxon>
        <taxon>eudicotyledons</taxon>
        <taxon>Gunneridae</taxon>
        <taxon>Pentapetalae</taxon>
        <taxon>rosids</taxon>
        <taxon>malvids</taxon>
        <taxon>Brassicales</taxon>
        <taxon>Brassicaceae</taxon>
        <taxon>Brassiceae</taxon>
        <taxon>Brassica</taxon>
    </lineage>
</organism>
<name>A0ABQ7LFN9_BRACM</name>
<proteinExistence type="predicted"/>
<gene>
    <name evidence="1" type="primary">A09g511810.1_BraROA</name>
    <name evidence="1" type="ORF">IGI04_036210</name>
</gene>
<dbReference type="Proteomes" id="UP000823674">
    <property type="component" value="Chromosome A09"/>
</dbReference>